<dbReference type="GO" id="GO:0016705">
    <property type="term" value="F:oxidoreductase activity, acting on paired donors, with incorporation or reduction of molecular oxygen"/>
    <property type="evidence" value="ECO:0007669"/>
    <property type="project" value="InterPro"/>
</dbReference>
<dbReference type="EMBL" id="JAHRHJ020000010">
    <property type="protein sequence ID" value="KAH9296920.1"/>
    <property type="molecule type" value="Genomic_DNA"/>
</dbReference>
<feature type="non-terminal residue" evidence="8">
    <location>
        <position position="218"/>
    </location>
</feature>
<keyword evidence="3" id="KW-0349">Heme</keyword>
<evidence type="ECO:0000256" key="5">
    <source>
        <dbReference type="ARBA" id="ARBA00023002"/>
    </source>
</evidence>
<evidence type="ECO:0008006" key="10">
    <source>
        <dbReference type="Google" id="ProtNLM"/>
    </source>
</evidence>
<gene>
    <name evidence="8" type="ORF">KI387_028602</name>
</gene>
<keyword evidence="7" id="KW-0503">Monooxygenase</keyword>
<protein>
    <recommendedName>
        <fullName evidence="10">Taxadiene 5-alpha hydroxylase</fullName>
    </recommendedName>
</protein>
<evidence type="ECO:0000256" key="3">
    <source>
        <dbReference type="ARBA" id="ARBA00022617"/>
    </source>
</evidence>
<name>A0AA38FCC9_TAXCH</name>
<keyword evidence="6" id="KW-0408">Iron</keyword>
<dbReference type="Pfam" id="PF00067">
    <property type="entry name" value="p450"/>
    <property type="match status" value="1"/>
</dbReference>
<dbReference type="AlphaFoldDB" id="A0AA38FCC9"/>
<dbReference type="PANTHER" id="PTHR24286:SF384">
    <property type="entry name" value="P450, PUTATIVE (EUROFUNG)-RELATED"/>
    <property type="match status" value="1"/>
</dbReference>
<evidence type="ECO:0000256" key="2">
    <source>
        <dbReference type="ARBA" id="ARBA00010617"/>
    </source>
</evidence>
<dbReference type="SUPFAM" id="SSF48264">
    <property type="entry name" value="Cytochrome P450"/>
    <property type="match status" value="1"/>
</dbReference>
<dbReference type="Gene3D" id="1.10.630.10">
    <property type="entry name" value="Cytochrome P450"/>
    <property type="match status" value="1"/>
</dbReference>
<comment type="pathway">
    <text evidence="1">Alkaloid biosynthesis.</text>
</comment>
<dbReference type="GO" id="GO:0004497">
    <property type="term" value="F:monooxygenase activity"/>
    <property type="evidence" value="ECO:0007669"/>
    <property type="project" value="UniProtKB-KW"/>
</dbReference>
<dbReference type="GO" id="GO:0016125">
    <property type="term" value="P:sterol metabolic process"/>
    <property type="evidence" value="ECO:0007669"/>
    <property type="project" value="TreeGrafter"/>
</dbReference>
<accession>A0AA38FCC9</accession>
<reference evidence="8 9" key="1">
    <citation type="journal article" date="2021" name="Nat. Plants">
        <title>The Taxus genome provides insights into paclitaxel biosynthesis.</title>
        <authorList>
            <person name="Xiong X."/>
            <person name="Gou J."/>
            <person name="Liao Q."/>
            <person name="Li Y."/>
            <person name="Zhou Q."/>
            <person name="Bi G."/>
            <person name="Li C."/>
            <person name="Du R."/>
            <person name="Wang X."/>
            <person name="Sun T."/>
            <person name="Guo L."/>
            <person name="Liang H."/>
            <person name="Lu P."/>
            <person name="Wu Y."/>
            <person name="Zhang Z."/>
            <person name="Ro D.K."/>
            <person name="Shang Y."/>
            <person name="Huang S."/>
            <person name="Yan J."/>
        </authorList>
    </citation>
    <scope>NUCLEOTIDE SEQUENCE [LARGE SCALE GENOMIC DNA]</scope>
    <source>
        <strain evidence="8">Ta-2019</strain>
    </source>
</reference>
<organism evidence="8 9">
    <name type="scientific">Taxus chinensis</name>
    <name type="common">Chinese yew</name>
    <name type="synonym">Taxus wallichiana var. chinensis</name>
    <dbReference type="NCBI Taxonomy" id="29808"/>
    <lineage>
        <taxon>Eukaryota</taxon>
        <taxon>Viridiplantae</taxon>
        <taxon>Streptophyta</taxon>
        <taxon>Embryophyta</taxon>
        <taxon>Tracheophyta</taxon>
        <taxon>Spermatophyta</taxon>
        <taxon>Pinopsida</taxon>
        <taxon>Pinidae</taxon>
        <taxon>Conifers II</taxon>
        <taxon>Cupressales</taxon>
        <taxon>Taxaceae</taxon>
        <taxon>Taxus</taxon>
    </lineage>
</organism>
<keyword evidence="9" id="KW-1185">Reference proteome</keyword>
<dbReference type="PANTHER" id="PTHR24286">
    <property type="entry name" value="CYTOCHROME P450 26"/>
    <property type="match status" value="1"/>
</dbReference>
<dbReference type="GO" id="GO:0020037">
    <property type="term" value="F:heme binding"/>
    <property type="evidence" value="ECO:0007669"/>
    <property type="project" value="InterPro"/>
</dbReference>
<dbReference type="Proteomes" id="UP000824469">
    <property type="component" value="Unassembled WGS sequence"/>
</dbReference>
<evidence type="ECO:0000256" key="1">
    <source>
        <dbReference type="ARBA" id="ARBA00004913"/>
    </source>
</evidence>
<keyword evidence="4" id="KW-0479">Metal-binding</keyword>
<evidence type="ECO:0000256" key="6">
    <source>
        <dbReference type="ARBA" id="ARBA00023004"/>
    </source>
</evidence>
<dbReference type="OMA" id="RETQHEF"/>
<dbReference type="GO" id="GO:0005506">
    <property type="term" value="F:iron ion binding"/>
    <property type="evidence" value="ECO:0007669"/>
    <property type="project" value="InterPro"/>
</dbReference>
<proteinExistence type="inferred from homology"/>
<sequence length="218" mass="24766">ARSKLDEILSSLIKSRRKDLASGIASDDQDLLSVLLTFKDERGNPLTDKEILDNFSLLLHASYDTTVSPMVLTLKLLSSNPECYEKVVQEQFGILANKKEGEEISWKDLKAMKYTWQVVQETLRMFPPLFGSFRKAMVDINYDGYTIPKGWIFDECFTPRDSSSSSMPPSSSSSHLEDLFFEEIDEEVIDTIEDPIHTDVVTMPKWACTTFSEATPFI</sequence>
<keyword evidence="5" id="KW-0560">Oxidoreductase</keyword>
<evidence type="ECO:0000256" key="4">
    <source>
        <dbReference type="ARBA" id="ARBA00022723"/>
    </source>
</evidence>
<evidence type="ECO:0000256" key="7">
    <source>
        <dbReference type="ARBA" id="ARBA00023033"/>
    </source>
</evidence>
<evidence type="ECO:0000313" key="9">
    <source>
        <dbReference type="Proteomes" id="UP000824469"/>
    </source>
</evidence>
<dbReference type="InterPro" id="IPR036396">
    <property type="entry name" value="Cyt_P450_sf"/>
</dbReference>
<dbReference type="InterPro" id="IPR001128">
    <property type="entry name" value="Cyt_P450"/>
</dbReference>
<comment type="similarity">
    <text evidence="2">Belongs to the cytochrome P450 family.</text>
</comment>
<comment type="caution">
    <text evidence="8">The sequence shown here is derived from an EMBL/GenBank/DDBJ whole genome shotgun (WGS) entry which is preliminary data.</text>
</comment>
<evidence type="ECO:0000313" key="8">
    <source>
        <dbReference type="EMBL" id="KAH9296920.1"/>
    </source>
</evidence>